<evidence type="ECO:0000256" key="2">
    <source>
        <dbReference type="ARBA" id="ARBA00023157"/>
    </source>
</evidence>
<feature type="domain" description="LamG-like jellyroll fold" evidence="5">
    <location>
        <begin position="140"/>
        <end position="267"/>
    </location>
</feature>
<dbReference type="Proteomes" id="UP000019678">
    <property type="component" value="Unassembled WGS sequence"/>
</dbReference>
<dbReference type="InterPro" id="IPR013320">
    <property type="entry name" value="ConA-like_dom_sf"/>
</dbReference>
<comment type="caution">
    <text evidence="6">The sequence shown here is derived from an EMBL/GenBank/DDBJ whole genome shotgun (WGS) entry which is preliminary data.</text>
</comment>
<organism evidence="6 7">
    <name type="scientific">Chondromyces apiculatus DSM 436</name>
    <dbReference type="NCBI Taxonomy" id="1192034"/>
    <lineage>
        <taxon>Bacteria</taxon>
        <taxon>Pseudomonadati</taxon>
        <taxon>Myxococcota</taxon>
        <taxon>Polyangia</taxon>
        <taxon>Polyangiales</taxon>
        <taxon>Polyangiaceae</taxon>
        <taxon>Chondromyces</taxon>
    </lineage>
</organism>
<keyword evidence="1 4" id="KW-0732">Signal</keyword>
<evidence type="ECO:0000256" key="3">
    <source>
        <dbReference type="SAM" id="MobiDB-lite"/>
    </source>
</evidence>
<dbReference type="Gene3D" id="2.60.120.200">
    <property type="match status" value="1"/>
</dbReference>
<evidence type="ECO:0000256" key="1">
    <source>
        <dbReference type="ARBA" id="ARBA00022729"/>
    </source>
</evidence>
<dbReference type="RefSeq" id="WP_044251821.1">
    <property type="nucleotide sequence ID" value="NZ_ASRX01000120.1"/>
</dbReference>
<accession>A0A017STB9</accession>
<evidence type="ECO:0000256" key="4">
    <source>
        <dbReference type="SAM" id="SignalP"/>
    </source>
</evidence>
<dbReference type="InterPro" id="IPR006558">
    <property type="entry name" value="LamG-like"/>
</dbReference>
<keyword evidence="2" id="KW-1015">Disulfide bond</keyword>
<dbReference type="eggNOG" id="COG3210">
    <property type="taxonomic scope" value="Bacteria"/>
</dbReference>
<dbReference type="SUPFAM" id="SSF49899">
    <property type="entry name" value="Concanavalin A-like lectins/glucanases"/>
    <property type="match status" value="1"/>
</dbReference>
<evidence type="ECO:0000259" key="5">
    <source>
        <dbReference type="SMART" id="SM00560"/>
    </source>
</evidence>
<dbReference type="SMART" id="SM00560">
    <property type="entry name" value="LamGL"/>
    <property type="match status" value="1"/>
</dbReference>
<keyword evidence="7" id="KW-1185">Reference proteome</keyword>
<protein>
    <recommendedName>
        <fullName evidence="5">LamG-like jellyroll fold domain-containing protein</fullName>
    </recommendedName>
</protein>
<evidence type="ECO:0000313" key="7">
    <source>
        <dbReference type="Proteomes" id="UP000019678"/>
    </source>
</evidence>
<dbReference type="EMBL" id="ASRX01000120">
    <property type="protein sequence ID" value="EYF00243.1"/>
    <property type="molecule type" value="Genomic_DNA"/>
</dbReference>
<sequence>MGPPRAPRSSGQLTATAATCIAAALCAGACNLISGVESYSFTEPAASTGATTGGGATGGGGSGGGGGEGGTSGQPSLCDPADPTLIACYPFDEDAEDASGYENTTETSNIAFGPGNSGTALVLDADSLVDIADADWWDVTDFSIEVWIRPTALPPAMGRSCIFDGDDRFALFLYNAGEVRCLQLSGTTLVTLTGPDAPVNAWTHVACVHDDDKARLYVNGEQVSESTVGPMPVSTSALTIGRDILTGDPFIGRLDELRVYNVVLTDDQICADAGKNACGATP</sequence>
<feature type="compositionally biased region" description="Gly residues" evidence="3">
    <location>
        <begin position="51"/>
        <end position="72"/>
    </location>
</feature>
<reference evidence="6 7" key="1">
    <citation type="submission" date="2013-05" db="EMBL/GenBank/DDBJ databases">
        <title>Genome assembly of Chondromyces apiculatus DSM 436.</title>
        <authorList>
            <person name="Sharma G."/>
            <person name="Khatri I."/>
            <person name="Kaur C."/>
            <person name="Mayilraj S."/>
            <person name="Subramanian S."/>
        </authorList>
    </citation>
    <scope>NUCLEOTIDE SEQUENCE [LARGE SCALE GENOMIC DNA]</scope>
    <source>
        <strain evidence="6 7">DSM 436</strain>
    </source>
</reference>
<dbReference type="Pfam" id="PF13385">
    <property type="entry name" value="Laminin_G_3"/>
    <property type="match status" value="1"/>
</dbReference>
<dbReference type="AlphaFoldDB" id="A0A017STB9"/>
<evidence type="ECO:0000313" key="6">
    <source>
        <dbReference type="EMBL" id="EYF00243.1"/>
    </source>
</evidence>
<proteinExistence type="predicted"/>
<feature type="chain" id="PRO_5001496006" description="LamG-like jellyroll fold domain-containing protein" evidence="4">
    <location>
        <begin position="30"/>
        <end position="282"/>
    </location>
</feature>
<dbReference type="OrthoDB" id="5510537at2"/>
<feature type="region of interest" description="Disordered" evidence="3">
    <location>
        <begin position="50"/>
        <end position="76"/>
    </location>
</feature>
<name>A0A017STB9_9BACT</name>
<feature type="signal peptide" evidence="4">
    <location>
        <begin position="1"/>
        <end position="29"/>
    </location>
</feature>
<gene>
    <name evidence="6" type="ORF">CAP_1028</name>
</gene>